<dbReference type="AlphaFoldDB" id="A0A975YHX0"/>
<dbReference type="EMBL" id="CP078073">
    <property type="protein sequence ID" value="QXL89902.1"/>
    <property type="molecule type" value="Genomic_DNA"/>
</dbReference>
<protein>
    <submittedName>
        <fullName evidence="1">Uncharacterized protein</fullName>
    </submittedName>
</protein>
<dbReference type="RefSeq" id="WP_257892917.1">
    <property type="nucleotide sequence ID" value="NZ_JAIMBW010000001.1"/>
</dbReference>
<sequence>MKPLVVRSIEDGSGQRCVDLRREGDGLFSWAECRRDPEDAHGWRFLGVGAGGFAGEAEAHADAVRCVDWMENAR</sequence>
<name>A0A975YHX0_9RHOB</name>
<evidence type="ECO:0000313" key="1">
    <source>
        <dbReference type="EMBL" id="QXL89902.1"/>
    </source>
</evidence>
<accession>A0A975YHX0</accession>
<keyword evidence="2" id="KW-1185">Reference proteome</keyword>
<organism evidence="1">
    <name type="scientific">Gymnodinialimonas phycosphaerae</name>
    <dbReference type="NCBI Taxonomy" id="2841589"/>
    <lineage>
        <taxon>Bacteria</taxon>
        <taxon>Pseudomonadati</taxon>
        <taxon>Pseudomonadota</taxon>
        <taxon>Alphaproteobacteria</taxon>
        <taxon>Rhodobacterales</taxon>
        <taxon>Paracoccaceae</taxon>
        <taxon>Gymnodinialimonas</taxon>
    </lineage>
</organism>
<reference evidence="1 2" key="1">
    <citation type="submission" date="2021-07" db="EMBL/GenBank/DDBJ databases">
        <title>Karlodiniumbacter phycospheric gen. nov., sp. nov., a phycosphere bacterium isolated from karlodinium veneficum.</title>
        <authorList>
            <person name="Peng Y."/>
            <person name="Jiang L."/>
            <person name="Lee J."/>
        </authorList>
    </citation>
    <scope>NUCLEOTIDE SEQUENCE</scope>
    <source>
        <strain evidence="1 2">N5</strain>
    </source>
</reference>
<evidence type="ECO:0000313" key="2">
    <source>
        <dbReference type="Proteomes" id="UP000693972"/>
    </source>
</evidence>
<dbReference type="EMBL" id="JAIMBW010000001">
    <property type="protein sequence ID" value="MBY4893209.1"/>
    <property type="molecule type" value="Genomic_DNA"/>
</dbReference>
<proteinExistence type="predicted"/>
<gene>
    <name evidence="1" type="ORF">KUL25_10575</name>
</gene>
<dbReference type="Proteomes" id="UP000693972">
    <property type="component" value="Unassembled WGS sequence"/>
</dbReference>